<name>A0A2P2IJ37_RHIMU</name>
<accession>A0A2P2IJ37</accession>
<sequence>MVKQGKKLGVSDYGGGDWRPERRKRSRCFLS</sequence>
<organism evidence="2">
    <name type="scientific">Rhizophora mucronata</name>
    <name type="common">Asiatic mangrove</name>
    <dbReference type="NCBI Taxonomy" id="61149"/>
    <lineage>
        <taxon>Eukaryota</taxon>
        <taxon>Viridiplantae</taxon>
        <taxon>Streptophyta</taxon>
        <taxon>Embryophyta</taxon>
        <taxon>Tracheophyta</taxon>
        <taxon>Spermatophyta</taxon>
        <taxon>Magnoliopsida</taxon>
        <taxon>eudicotyledons</taxon>
        <taxon>Gunneridae</taxon>
        <taxon>Pentapetalae</taxon>
        <taxon>rosids</taxon>
        <taxon>fabids</taxon>
        <taxon>Malpighiales</taxon>
        <taxon>Rhizophoraceae</taxon>
        <taxon>Rhizophora</taxon>
    </lineage>
</organism>
<feature type="region of interest" description="Disordered" evidence="1">
    <location>
        <begin position="1"/>
        <end position="31"/>
    </location>
</feature>
<evidence type="ECO:0000313" key="2">
    <source>
        <dbReference type="EMBL" id="MBW81243.1"/>
    </source>
</evidence>
<proteinExistence type="predicted"/>
<dbReference type="EMBL" id="GGEC01000760">
    <property type="protein sequence ID" value="MBW81243.1"/>
    <property type="molecule type" value="Transcribed_RNA"/>
</dbReference>
<reference evidence="2" key="1">
    <citation type="submission" date="2018-02" db="EMBL/GenBank/DDBJ databases">
        <title>Rhizophora mucronata_Transcriptome.</title>
        <authorList>
            <person name="Meera S.P."/>
            <person name="Sreeshan A."/>
            <person name="Augustine A."/>
        </authorList>
    </citation>
    <scope>NUCLEOTIDE SEQUENCE</scope>
    <source>
        <tissue evidence="2">Leaf</tissue>
    </source>
</reference>
<protein>
    <submittedName>
        <fullName evidence="2">ATOZI1</fullName>
    </submittedName>
</protein>
<feature type="compositionally biased region" description="Basic residues" evidence="1">
    <location>
        <begin position="21"/>
        <end position="31"/>
    </location>
</feature>
<dbReference type="AlphaFoldDB" id="A0A2P2IJ37"/>
<evidence type="ECO:0000256" key="1">
    <source>
        <dbReference type="SAM" id="MobiDB-lite"/>
    </source>
</evidence>